<dbReference type="PANTHER" id="PTHR30349">
    <property type="entry name" value="PHAGE INTEGRASE-RELATED"/>
    <property type="match status" value="1"/>
</dbReference>
<dbReference type="AlphaFoldDB" id="A0A1G9X820"/>
<dbReference type="InterPro" id="IPR002104">
    <property type="entry name" value="Integrase_catalytic"/>
</dbReference>
<dbReference type="InterPro" id="IPR044068">
    <property type="entry name" value="CB"/>
</dbReference>
<keyword evidence="6 9" id="KW-0238">DNA-binding</keyword>
<keyword evidence="8" id="KW-0131">Cell cycle</keyword>
<evidence type="ECO:0000256" key="8">
    <source>
        <dbReference type="ARBA" id="ARBA00023306"/>
    </source>
</evidence>
<dbReference type="GO" id="GO:0015074">
    <property type="term" value="P:DNA integration"/>
    <property type="evidence" value="ECO:0007669"/>
    <property type="project" value="UniProtKB-KW"/>
</dbReference>
<dbReference type="InterPro" id="IPR004107">
    <property type="entry name" value="Integrase_SAM-like_N"/>
</dbReference>
<keyword evidence="3" id="KW-0132">Cell division</keyword>
<dbReference type="OrthoDB" id="9801717at2"/>
<evidence type="ECO:0000256" key="9">
    <source>
        <dbReference type="PROSITE-ProRule" id="PRU01248"/>
    </source>
</evidence>
<evidence type="ECO:0000313" key="12">
    <source>
        <dbReference type="EMBL" id="SDM92922.1"/>
    </source>
</evidence>
<dbReference type="GO" id="GO:0005737">
    <property type="term" value="C:cytoplasm"/>
    <property type="evidence" value="ECO:0007669"/>
    <property type="project" value="UniProtKB-SubCell"/>
</dbReference>
<evidence type="ECO:0000256" key="4">
    <source>
        <dbReference type="ARBA" id="ARBA00022829"/>
    </source>
</evidence>
<keyword evidence="2" id="KW-0963">Cytoplasm</keyword>
<evidence type="ECO:0000256" key="2">
    <source>
        <dbReference type="ARBA" id="ARBA00022490"/>
    </source>
</evidence>
<dbReference type="Pfam" id="PF13495">
    <property type="entry name" value="Phage_int_SAM_4"/>
    <property type="match status" value="1"/>
</dbReference>
<dbReference type="GO" id="GO:0006310">
    <property type="term" value="P:DNA recombination"/>
    <property type="evidence" value="ECO:0007669"/>
    <property type="project" value="UniProtKB-KW"/>
</dbReference>
<keyword evidence="13" id="KW-1185">Reference proteome</keyword>
<evidence type="ECO:0000259" key="10">
    <source>
        <dbReference type="PROSITE" id="PS51898"/>
    </source>
</evidence>
<dbReference type="Proteomes" id="UP000199334">
    <property type="component" value="Unassembled WGS sequence"/>
</dbReference>
<evidence type="ECO:0000259" key="11">
    <source>
        <dbReference type="PROSITE" id="PS51900"/>
    </source>
</evidence>
<organism evidence="12 13">
    <name type="scientific">Tenuibacillus multivorans</name>
    <dbReference type="NCBI Taxonomy" id="237069"/>
    <lineage>
        <taxon>Bacteria</taxon>
        <taxon>Bacillati</taxon>
        <taxon>Bacillota</taxon>
        <taxon>Bacilli</taxon>
        <taxon>Bacillales</taxon>
        <taxon>Bacillaceae</taxon>
        <taxon>Tenuibacillus</taxon>
    </lineage>
</organism>
<dbReference type="InterPro" id="IPR050090">
    <property type="entry name" value="Tyrosine_recombinase_XerCD"/>
</dbReference>
<gene>
    <name evidence="12" type="ORF">SAMN05216498_1055</name>
</gene>
<dbReference type="PROSITE" id="PS51898">
    <property type="entry name" value="TYR_RECOMBINASE"/>
    <property type="match status" value="1"/>
</dbReference>
<accession>A0A1G9X820</accession>
<dbReference type="RefSeq" id="WP_093855539.1">
    <property type="nucleotide sequence ID" value="NZ_BJVZ01000030.1"/>
</dbReference>
<evidence type="ECO:0000256" key="6">
    <source>
        <dbReference type="ARBA" id="ARBA00023125"/>
    </source>
</evidence>
<protein>
    <submittedName>
        <fullName evidence="12">Integrase/recombinase XerC/integrase/recombinase XerD</fullName>
    </submittedName>
</protein>
<proteinExistence type="predicted"/>
<dbReference type="Gene3D" id="1.10.150.130">
    <property type="match status" value="1"/>
</dbReference>
<keyword evidence="7" id="KW-0233">DNA recombination</keyword>
<comment type="subcellular location">
    <subcellularLocation>
        <location evidence="1">Cytoplasm</location>
    </subcellularLocation>
</comment>
<dbReference type="STRING" id="237069.SAMN05216498_1055"/>
<keyword evidence="5" id="KW-0229">DNA integration</keyword>
<evidence type="ECO:0000313" key="13">
    <source>
        <dbReference type="Proteomes" id="UP000199334"/>
    </source>
</evidence>
<dbReference type="EMBL" id="FNIG01000001">
    <property type="protein sequence ID" value="SDM92922.1"/>
    <property type="molecule type" value="Genomic_DNA"/>
</dbReference>
<evidence type="ECO:0000256" key="7">
    <source>
        <dbReference type="ARBA" id="ARBA00023172"/>
    </source>
</evidence>
<name>A0A1G9X820_9BACI</name>
<dbReference type="SUPFAM" id="SSF56349">
    <property type="entry name" value="DNA breaking-rejoining enzymes"/>
    <property type="match status" value="1"/>
</dbReference>
<dbReference type="InterPro" id="IPR013762">
    <property type="entry name" value="Integrase-like_cat_sf"/>
</dbReference>
<dbReference type="InterPro" id="IPR011010">
    <property type="entry name" value="DNA_brk_join_enz"/>
</dbReference>
<evidence type="ECO:0000256" key="1">
    <source>
        <dbReference type="ARBA" id="ARBA00004496"/>
    </source>
</evidence>
<dbReference type="GO" id="GO:0051301">
    <property type="term" value="P:cell division"/>
    <property type="evidence" value="ECO:0007669"/>
    <property type="project" value="UniProtKB-KW"/>
</dbReference>
<sequence>MKAINEIVQRFIDEYRNRLALTTIEYYEIAIRQFLSYSDKAFDKIKTRDIRNWMQYLESRAYKISSIKFKLSALRLFYQYCYEEKHVSSNPISLLNLPQREDQLPHYLEYDQLTQLRQHVEGNLKQRAVIEVLYATGIRLRELTAMKKDDILWSERMIRIPKGKGMKERMVLFTRTCAEHLKAYLQSRHDELPFVFLGLHNKGGISPRGIQYWFEEYRNTLEIYMTPHTLRHTFASHLAMKGMPLSGIQALLGHDRPHNVKVYTRLYRHAQKQMYDDWM</sequence>
<feature type="domain" description="Core-binding (CB)" evidence="11">
    <location>
        <begin position="2"/>
        <end position="82"/>
    </location>
</feature>
<dbReference type="Gene3D" id="1.10.443.10">
    <property type="entry name" value="Intergrase catalytic core"/>
    <property type="match status" value="1"/>
</dbReference>
<feature type="domain" description="Tyr recombinase" evidence="10">
    <location>
        <begin position="103"/>
        <end position="279"/>
    </location>
</feature>
<dbReference type="Pfam" id="PF00589">
    <property type="entry name" value="Phage_integrase"/>
    <property type="match status" value="1"/>
</dbReference>
<dbReference type="PROSITE" id="PS51900">
    <property type="entry name" value="CB"/>
    <property type="match status" value="1"/>
</dbReference>
<dbReference type="PANTHER" id="PTHR30349:SF77">
    <property type="entry name" value="TYROSINE RECOMBINASE XERC"/>
    <property type="match status" value="1"/>
</dbReference>
<dbReference type="GO" id="GO:0007059">
    <property type="term" value="P:chromosome segregation"/>
    <property type="evidence" value="ECO:0007669"/>
    <property type="project" value="UniProtKB-KW"/>
</dbReference>
<evidence type="ECO:0000256" key="5">
    <source>
        <dbReference type="ARBA" id="ARBA00022908"/>
    </source>
</evidence>
<keyword evidence="4" id="KW-0159">Chromosome partition</keyword>
<reference evidence="12 13" key="1">
    <citation type="submission" date="2016-10" db="EMBL/GenBank/DDBJ databases">
        <authorList>
            <person name="de Groot N.N."/>
        </authorList>
    </citation>
    <scope>NUCLEOTIDE SEQUENCE [LARGE SCALE GENOMIC DNA]</scope>
    <source>
        <strain evidence="12 13">CGMCC 1.3442</strain>
    </source>
</reference>
<dbReference type="InterPro" id="IPR010998">
    <property type="entry name" value="Integrase_recombinase_N"/>
</dbReference>
<dbReference type="GO" id="GO:0003677">
    <property type="term" value="F:DNA binding"/>
    <property type="evidence" value="ECO:0007669"/>
    <property type="project" value="UniProtKB-UniRule"/>
</dbReference>
<evidence type="ECO:0000256" key="3">
    <source>
        <dbReference type="ARBA" id="ARBA00022618"/>
    </source>
</evidence>